<sequence length="104" mass="11882">MHRPHVKYIFQSMQYILARADNTRCRPIFTSSIDDKRAGSIMPTRGKPPSPAACYAVVGGKQMKLPQRKRIYCLLGDYILPSLHTGHLRQRSYNSFARRNSTAD</sequence>
<organism evidence="1 2">
    <name type="scientific">Aromatoleum aromaticum (strain DSM 19018 / LMG 30748 / EbN1)</name>
    <name type="common">Azoarcus sp. (strain EbN1)</name>
    <dbReference type="NCBI Taxonomy" id="76114"/>
    <lineage>
        <taxon>Bacteria</taxon>
        <taxon>Pseudomonadati</taxon>
        <taxon>Pseudomonadota</taxon>
        <taxon>Betaproteobacteria</taxon>
        <taxon>Rhodocyclales</taxon>
        <taxon>Rhodocyclaceae</taxon>
        <taxon>Aromatoleum</taxon>
    </lineage>
</organism>
<keyword evidence="2" id="KW-1185">Reference proteome</keyword>
<gene>
    <name evidence="1" type="ORF">p2A328</name>
</gene>
<dbReference type="KEGG" id="eba:p2A328"/>
<accession>Q5NW80</accession>
<evidence type="ECO:0000313" key="1">
    <source>
        <dbReference type="EMBL" id="CAI10684.1"/>
    </source>
</evidence>
<dbReference type="Proteomes" id="UP000006552">
    <property type="component" value="Plasmid 2"/>
</dbReference>
<dbReference type="AlphaFoldDB" id="Q5NW80"/>
<geneLocation type="plasmid" evidence="2">
    <name>pAzo2</name>
</geneLocation>
<evidence type="ECO:0000313" key="2">
    <source>
        <dbReference type="Proteomes" id="UP000006552"/>
    </source>
</evidence>
<protein>
    <submittedName>
        <fullName evidence="1">Uncharacterized protein</fullName>
    </submittedName>
</protein>
<keyword evidence="1" id="KW-0614">Plasmid</keyword>
<dbReference type="HOGENOM" id="CLU_2244357_0_0_4"/>
<proteinExistence type="predicted"/>
<dbReference type="EMBL" id="CR555308">
    <property type="protein sequence ID" value="CAI10684.1"/>
    <property type="molecule type" value="Genomic_DNA"/>
</dbReference>
<reference evidence="1 2" key="1">
    <citation type="journal article" date="2005" name="Arch. Microbiol.">
        <title>The genome sequence of an anaerobic aromatic-degrading denitrifying bacterium, strain EbN1.</title>
        <authorList>
            <person name="Rabus R."/>
            <person name="Kube M."/>
            <person name="Heider J."/>
            <person name="Beck A."/>
            <person name="Heitmann K."/>
            <person name="Widdel F."/>
            <person name="Reinhardt R."/>
        </authorList>
    </citation>
    <scope>NUCLEOTIDE SEQUENCE [LARGE SCALE GENOMIC DNA]</scope>
    <source>
        <strain evidence="1 2">EbN1</strain>
        <plasmid evidence="2">Plasmid pAzo2</plasmid>
    </source>
</reference>
<name>Q5NW80_AROAE</name>